<evidence type="ECO:0000313" key="3">
    <source>
        <dbReference type="Proteomes" id="UP000024329"/>
    </source>
</evidence>
<dbReference type="EMBL" id="JFYZ01000015">
    <property type="protein sequence ID" value="EZP80713.1"/>
    <property type="molecule type" value="Genomic_DNA"/>
</dbReference>
<organism evidence="2 3">
    <name type="scientific">Novosphingobium resinovorum</name>
    <dbReference type="NCBI Taxonomy" id="158500"/>
    <lineage>
        <taxon>Bacteria</taxon>
        <taxon>Pseudomonadati</taxon>
        <taxon>Pseudomonadota</taxon>
        <taxon>Alphaproteobacteria</taxon>
        <taxon>Sphingomonadales</taxon>
        <taxon>Sphingomonadaceae</taxon>
        <taxon>Novosphingobium</taxon>
    </lineage>
</organism>
<evidence type="ECO:0000313" key="2">
    <source>
        <dbReference type="EMBL" id="EZP80713.1"/>
    </source>
</evidence>
<dbReference type="Proteomes" id="UP000024329">
    <property type="component" value="Unassembled WGS sequence"/>
</dbReference>
<evidence type="ECO:0000259" key="1">
    <source>
        <dbReference type="Pfam" id="PF10074"/>
    </source>
</evidence>
<name>A0A031JV71_9SPHN</name>
<dbReference type="eggNOG" id="COG5419">
    <property type="taxonomic scope" value="Bacteria"/>
</dbReference>
<reference evidence="2 3" key="1">
    <citation type="submission" date="2014-03" db="EMBL/GenBank/DDBJ databases">
        <title>Whole genome sequence of Novosphingobium resinovorum KF1.</title>
        <authorList>
            <person name="Gan H.M."/>
            <person name="Gan H.Y."/>
            <person name="Chew T.H."/>
            <person name="Savka M.A."/>
        </authorList>
    </citation>
    <scope>NUCLEOTIDE SEQUENCE [LARGE SCALE GENOMIC DNA]</scope>
    <source>
        <strain evidence="2 3">KF1</strain>
    </source>
</reference>
<dbReference type="InterPro" id="IPR018754">
    <property type="entry name" value="RovC-like_DNA-bd"/>
</dbReference>
<gene>
    <name evidence="2" type="ORF">BV97_03131</name>
</gene>
<accession>A0A031JV71</accession>
<feature type="domain" description="T6SS Transcription factor RovC-like DNA binding" evidence="1">
    <location>
        <begin position="2"/>
        <end position="63"/>
    </location>
</feature>
<protein>
    <recommendedName>
        <fullName evidence="1">T6SS Transcription factor RovC-like DNA binding domain-containing protein</fullName>
    </recommendedName>
</protein>
<proteinExistence type="predicted"/>
<comment type="caution">
    <text evidence="2">The sequence shown here is derived from an EMBL/GenBank/DDBJ whole genome shotgun (WGS) entry which is preliminary data.</text>
</comment>
<dbReference type="AlphaFoldDB" id="A0A031JV71"/>
<dbReference type="Pfam" id="PF10074">
    <property type="entry name" value="RovC_DNA-bd"/>
    <property type="match status" value="1"/>
</dbReference>
<sequence>MLLRTLNALASHSSAHLIACSLFGEEVVARDWGHPSDYLRMQTRRLISRARRLAAGGYVMLLRGIH</sequence>